<evidence type="ECO:0000313" key="16">
    <source>
        <dbReference type="RefSeq" id="XP_022106422.1"/>
    </source>
</evidence>
<feature type="region of interest" description="Disordered" evidence="11">
    <location>
        <begin position="632"/>
        <end position="654"/>
    </location>
</feature>
<dbReference type="GO" id="GO:0007166">
    <property type="term" value="P:cell surface receptor signaling pathway"/>
    <property type="evidence" value="ECO:0007669"/>
    <property type="project" value="TreeGrafter"/>
</dbReference>
<reference evidence="16" key="1">
    <citation type="submission" date="2025-08" db="UniProtKB">
        <authorList>
            <consortium name="RefSeq"/>
        </authorList>
    </citation>
    <scope>IDENTIFICATION</scope>
</reference>
<dbReference type="KEGG" id="aplc:110987727"/>
<evidence type="ECO:0000256" key="9">
    <source>
        <dbReference type="ARBA" id="ARBA00023180"/>
    </source>
</evidence>
<keyword evidence="3 12" id="KW-0812">Transmembrane</keyword>
<dbReference type="GeneID" id="110987727"/>
<organism evidence="15 16">
    <name type="scientific">Acanthaster planci</name>
    <name type="common">Crown-of-thorns starfish</name>
    <dbReference type="NCBI Taxonomy" id="133434"/>
    <lineage>
        <taxon>Eukaryota</taxon>
        <taxon>Metazoa</taxon>
        <taxon>Echinodermata</taxon>
        <taxon>Eleutherozoa</taxon>
        <taxon>Asterozoa</taxon>
        <taxon>Asteroidea</taxon>
        <taxon>Valvatacea</taxon>
        <taxon>Valvatida</taxon>
        <taxon>Acanthasteridae</taxon>
        <taxon>Acanthaster</taxon>
    </lineage>
</organism>
<gene>
    <name evidence="16" type="primary">LOC110987727</name>
</gene>
<evidence type="ECO:0000256" key="5">
    <source>
        <dbReference type="ARBA" id="ARBA00022989"/>
    </source>
</evidence>
<keyword evidence="2" id="KW-1003">Cell membrane</keyword>
<feature type="compositionally biased region" description="Polar residues" evidence="11">
    <location>
        <begin position="642"/>
        <end position="654"/>
    </location>
</feature>
<proteinExistence type="predicted"/>
<evidence type="ECO:0000256" key="7">
    <source>
        <dbReference type="ARBA" id="ARBA00023157"/>
    </source>
</evidence>
<dbReference type="PANTHER" id="PTHR25466">
    <property type="entry name" value="T-LYMPHOCYTE ACTIVATION ANTIGEN"/>
    <property type="match status" value="1"/>
</dbReference>
<dbReference type="InterPro" id="IPR036179">
    <property type="entry name" value="Ig-like_dom_sf"/>
</dbReference>
<dbReference type="InterPro" id="IPR003599">
    <property type="entry name" value="Ig_sub"/>
</dbReference>
<evidence type="ECO:0000313" key="15">
    <source>
        <dbReference type="Proteomes" id="UP000694845"/>
    </source>
</evidence>
<protein>
    <submittedName>
        <fullName evidence="16">Uncharacterized protein LOC110987727</fullName>
    </submittedName>
</protein>
<dbReference type="InterPro" id="IPR013106">
    <property type="entry name" value="Ig_V-set"/>
</dbReference>
<comment type="subcellular location">
    <subcellularLocation>
        <location evidence="1">Cell membrane</location>
        <topology evidence="1">Single-pass type I membrane protein</topology>
    </subcellularLocation>
</comment>
<feature type="transmembrane region" description="Helical" evidence="12">
    <location>
        <begin position="405"/>
        <end position="429"/>
    </location>
</feature>
<dbReference type="GO" id="GO:0071222">
    <property type="term" value="P:cellular response to lipopolysaccharide"/>
    <property type="evidence" value="ECO:0007669"/>
    <property type="project" value="TreeGrafter"/>
</dbReference>
<dbReference type="AlphaFoldDB" id="A0A8B7ZMY4"/>
<dbReference type="Gene3D" id="2.60.40.10">
    <property type="entry name" value="Immunoglobulins"/>
    <property type="match status" value="1"/>
</dbReference>
<evidence type="ECO:0000256" key="10">
    <source>
        <dbReference type="ARBA" id="ARBA00023319"/>
    </source>
</evidence>
<feature type="chain" id="PRO_5034943383" evidence="13">
    <location>
        <begin position="19"/>
        <end position="654"/>
    </location>
</feature>
<evidence type="ECO:0000256" key="2">
    <source>
        <dbReference type="ARBA" id="ARBA00022475"/>
    </source>
</evidence>
<keyword evidence="9" id="KW-0325">Glycoprotein</keyword>
<dbReference type="SMART" id="SM00409">
    <property type="entry name" value="IG"/>
    <property type="match status" value="2"/>
</dbReference>
<evidence type="ECO:0000256" key="8">
    <source>
        <dbReference type="ARBA" id="ARBA00023170"/>
    </source>
</evidence>
<keyword evidence="7" id="KW-1015">Disulfide bond</keyword>
<dbReference type="OrthoDB" id="5359219at2759"/>
<dbReference type="SUPFAM" id="SSF48726">
    <property type="entry name" value="Immunoglobulin"/>
    <property type="match status" value="2"/>
</dbReference>
<dbReference type="GO" id="GO:0006955">
    <property type="term" value="P:immune response"/>
    <property type="evidence" value="ECO:0007669"/>
    <property type="project" value="TreeGrafter"/>
</dbReference>
<evidence type="ECO:0000259" key="14">
    <source>
        <dbReference type="PROSITE" id="PS50835"/>
    </source>
</evidence>
<feature type="signal peptide" evidence="13">
    <location>
        <begin position="1"/>
        <end position="18"/>
    </location>
</feature>
<dbReference type="InterPro" id="IPR007110">
    <property type="entry name" value="Ig-like_dom"/>
</dbReference>
<dbReference type="GO" id="GO:0009897">
    <property type="term" value="C:external side of plasma membrane"/>
    <property type="evidence" value="ECO:0007669"/>
    <property type="project" value="TreeGrafter"/>
</dbReference>
<dbReference type="PANTHER" id="PTHR25466:SF9">
    <property type="entry name" value="FIBRONECTIN TYPE-III DOMAIN-CONTAINING PROTEIN"/>
    <property type="match status" value="1"/>
</dbReference>
<feature type="region of interest" description="Disordered" evidence="11">
    <location>
        <begin position="480"/>
        <end position="520"/>
    </location>
</feature>
<feature type="domain" description="Ig-like" evidence="14">
    <location>
        <begin position="62"/>
        <end position="160"/>
    </location>
</feature>
<evidence type="ECO:0000256" key="4">
    <source>
        <dbReference type="ARBA" id="ARBA00022729"/>
    </source>
</evidence>
<evidence type="ECO:0000256" key="13">
    <source>
        <dbReference type="SAM" id="SignalP"/>
    </source>
</evidence>
<keyword evidence="8" id="KW-0675">Receptor</keyword>
<feature type="compositionally biased region" description="Polar residues" evidence="11">
    <location>
        <begin position="504"/>
        <end position="518"/>
    </location>
</feature>
<sequence>MDLLLALLMLLCIGGVLGDSVAVDQPKQSKIRRNRTDLEYIEQVVTLNRSRPRRDGGESVKDSLYVSEEHVYIQTRQTHQIPCLSWAGEEVLFTFWFRGEQELARQIPTYVGDSYSLNDRYQLSETHSLIIKNVERSDEGVYECRVVLSKTGVQHEGSVAVTVLDSHFPATDVANKTNLVIERGQSHEIRCPLLLSRPVSSYNIYWSLDIEETNDTSVIGARYSNGDIVVMTDYSGNYIVRDDGTLSINPLKASNSRFWCHLFLKGSGILSECIDVIGKVTSKEHFPAISNCTSDEDCTLNVENEYLRLNCSVENIYPELELSWSLGDCQESNRPIISTKAYSLYNKTSETYSQQEELQMHLPANASIKCTFICNASGLAINNPPVTGKVVVVSDRRFGSDGKDILLAIIPAICVTFVILVIVICVVLVKHRSGAKCRICPEKGIICSCVKGKGMDSNQGKGIDEEVTLLTVKSYNKDNYPRVQNQTEGQANTSAIPDRPVYSYNHTSSAGEGPSSNESGRHVYTREQHKHYTMYNYILKIVSPRKKSHPKKKTAGSHQEQVREIKAASIPLPDDNSDEDECEAGRLLEMQQLSPPACSSAGDEPCVNKKMQREESHTAEYNLLLHENNETNQEIVDKAKSPSKSTMNWRNKSL</sequence>
<evidence type="ECO:0000256" key="3">
    <source>
        <dbReference type="ARBA" id="ARBA00022692"/>
    </source>
</evidence>
<evidence type="ECO:0000256" key="1">
    <source>
        <dbReference type="ARBA" id="ARBA00004251"/>
    </source>
</evidence>
<feature type="compositionally biased region" description="Polar residues" evidence="11">
    <location>
        <begin position="482"/>
        <end position="495"/>
    </location>
</feature>
<dbReference type="Pfam" id="PF07686">
    <property type="entry name" value="V-set"/>
    <property type="match status" value="1"/>
</dbReference>
<dbReference type="PROSITE" id="PS50835">
    <property type="entry name" value="IG_LIKE"/>
    <property type="match status" value="2"/>
</dbReference>
<dbReference type="InterPro" id="IPR013783">
    <property type="entry name" value="Ig-like_fold"/>
</dbReference>
<evidence type="ECO:0000256" key="11">
    <source>
        <dbReference type="SAM" id="MobiDB-lite"/>
    </source>
</evidence>
<dbReference type="InterPro" id="IPR051713">
    <property type="entry name" value="T-cell_Activation_Regulation"/>
</dbReference>
<keyword evidence="5 12" id="KW-1133">Transmembrane helix</keyword>
<evidence type="ECO:0000256" key="12">
    <source>
        <dbReference type="SAM" id="Phobius"/>
    </source>
</evidence>
<name>A0A8B7ZMY4_ACAPL</name>
<evidence type="ECO:0000256" key="6">
    <source>
        <dbReference type="ARBA" id="ARBA00023136"/>
    </source>
</evidence>
<keyword evidence="4 13" id="KW-0732">Signal</keyword>
<keyword evidence="15" id="KW-1185">Reference proteome</keyword>
<dbReference type="RefSeq" id="XP_022106422.1">
    <property type="nucleotide sequence ID" value="XM_022250730.1"/>
</dbReference>
<accession>A0A8B7ZMY4</accession>
<keyword evidence="6 12" id="KW-0472">Membrane</keyword>
<dbReference type="Proteomes" id="UP000694845">
    <property type="component" value="Unplaced"/>
</dbReference>
<keyword evidence="10" id="KW-0393">Immunoglobulin domain</keyword>
<feature type="domain" description="Ig-like" evidence="14">
    <location>
        <begin position="287"/>
        <end position="387"/>
    </location>
</feature>